<proteinExistence type="predicted"/>
<accession>A0A2C9WN78</accession>
<dbReference type="EMBL" id="CM004387">
    <property type="protein sequence ID" value="OAY61905.1"/>
    <property type="molecule type" value="Genomic_DNA"/>
</dbReference>
<reference evidence="1" key="1">
    <citation type="submission" date="2016-02" db="EMBL/GenBank/DDBJ databases">
        <title>WGS assembly of Manihot esculenta.</title>
        <authorList>
            <person name="Bredeson J.V."/>
            <person name="Prochnik S.E."/>
            <person name="Lyons J.B."/>
            <person name="Schmutz J."/>
            <person name="Grimwood J."/>
            <person name="Vrebalov J."/>
            <person name="Bart R.S."/>
            <person name="Amuge T."/>
            <person name="Ferguson M.E."/>
            <person name="Green R."/>
            <person name="Putnam N."/>
            <person name="Stites J."/>
            <person name="Rounsley S."/>
            <person name="Rokhsar D.S."/>
        </authorList>
    </citation>
    <scope>NUCLEOTIDE SEQUENCE [LARGE SCALE GENOMIC DNA]</scope>
    <source>
        <tissue evidence="1">Leaf</tissue>
    </source>
</reference>
<dbReference type="AlphaFoldDB" id="A0A2C9WN78"/>
<organism evidence="1">
    <name type="scientific">Manihot esculenta</name>
    <name type="common">Cassava</name>
    <name type="synonym">Jatropha manihot</name>
    <dbReference type="NCBI Taxonomy" id="3983"/>
    <lineage>
        <taxon>Eukaryota</taxon>
        <taxon>Viridiplantae</taxon>
        <taxon>Streptophyta</taxon>
        <taxon>Embryophyta</taxon>
        <taxon>Tracheophyta</taxon>
        <taxon>Spermatophyta</taxon>
        <taxon>Magnoliopsida</taxon>
        <taxon>eudicotyledons</taxon>
        <taxon>Gunneridae</taxon>
        <taxon>Pentapetalae</taxon>
        <taxon>rosids</taxon>
        <taxon>fabids</taxon>
        <taxon>Malpighiales</taxon>
        <taxon>Euphorbiaceae</taxon>
        <taxon>Crotonoideae</taxon>
        <taxon>Manihoteae</taxon>
        <taxon>Manihot</taxon>
    </lineage>
</organism>
<protein>
    <submittedName>
        <fullName evidence="1">Uncharacterized protein</fullName>
    </submittedName>
</protein>
<gene>
    <name evidence="1" type="ORF">MANES_01G226100</name>
</gene>
<evidence type="ECO:0000313" key="1">
    <source>
        <dbReference type="EMBL" id="OAY61905.1"/>
    </source>
</evidence>
<sequence length="57" mass="6152">MEVSFSGKLKPAEREASILPVVHAPCPYSLNIGNRMHPFGGDEDATIHCAPAYLIIS</sequence>
<name>A0A2C9WN78_MANES</name>